<comment type="caution">
    <text evidence="2">The sequence shown here is derived from an EMBL/GenBank/DDBJ whole genome shotgun (WGS) entry which is preliminary data.</text>
</comment>
<dbReference type="EMBL" id="QPFP01000055">
    <property type="protein sequence ID" value="TEB25641.1"/>
    <property type="molecule type" value="Genomic_DNA"/>
</dbReference>
<feature type="region of interest" description="Disordered" evidence="1">
    <location>
        <begin position="197"/>
        <end position="233"/>
    </location>
</feature>
<dbReference type="AlphaFoldDB" id="A0A4Y7SV98"/>
<accession>A0A4Y7SV98</accession>
<dbReference type="Proteomes" id="UP000298030">
    <property type="component" value="Unassembled WGS sequence"/>
</dbReference>
<reference evidence="2 3" key="1">
    <citation type="journal article" date="2019" name="Nat. Ecol. Evol.">
        <title>Megaphylogeny resolves global patterns of mushroom evolution.</title>
        <authorList>
            <person name="Varga T."/>
            <person name="Krizsan K."/>
            <person name="Foldi C."/>
            <person name="Dima B."/>
            <person name="Sanchez-Garcia M."/>
            <person name="Sanchez-Ramirez S."/>
            <person name="Szollosi G.J."/>
            <person name="Szarkandi J.G."/>
            <person name="Papp V."/>
            <person name="Albert L."/>
            <person name="Andreopoulos W."/>
            <person name="Angelini C."/>
            <person name="Antonin V."/>
            <person name="Barry K.W."/>
            <person name="Bougher N.L."/>
            <person name="Buchanan P."/>
            <person name="Buyck B."/>
            <person name="Bense V."/>
            <person name="Catcheside P."/>
            <person name="Chovatia M."/>
            <person name="Cooper J."/>
            <person name="Damon W."/>
            <person name="Desjardin D."/>
            <person name="Finy P."/>
            <person name="Geml J."/>
            <person name="Haridas S."/>
            <person name="Hughes K."/>
            <person name="Justo A."/>
            <person name="Karasinski D."/>
            <person name="Kautmanova I."/>
            <person name="Kiss B."/>
            <person name="Kocsube S."/>
            <person name="Kotiranta H."/>
            <person name="LaButti K.M."/>
            <person name="Lechner B.E."/>
            <person name="Liimatainen K."/>
            <person name="Lipzen A."/>
            <person name="Lukacs Z."/>
            <person name="Mihaltcheva S."/>
            <person name="Morgado L.N."/>
            <person name="Niskanen T."/>
            <person name="Noordeloos M.E."/>
            <person name="Ohm R.A."/>
            <person name="Ortiz-Santana B."/>
            <person name="Ovrebo C."/>
            <person name="Racz N."/>
            <person name="Riley R."/>
            <person name="Savchenko A."/>
            <person name="Shiryaev A."/>
            <person name="Soop K."/>
            <person name="Spirin V."/>
            <person name="Szebenyi C."/>
            <person name="Tomsovsky M."/>
            <person name="Tulloss R.E."/>
            <person name="Uehling J."/>
            <person name="Grigoriev I.V."/>
            <person name="Vagvolgyi C."/>
            <person name="Papp T."/>
            <person name="Martin F.M."/>
            <person name="Miettinen O."/>
            <person name="Hibbett D.S."/>
            <person name="Nagy L.G."/>
        </authorList>
    </citation>
    <scope>NUCLEOTIDE SEQUENCE [LARGE SCALE GENOMIC DNA]</scope>
    <source>
        <strain evidence="2 3">FP101781</strain>
    </source>
</reference>
<sequence>MSNPMRPNGSQDTLGTYNSHYHPDSDPESDEWDWGKIVRYFTLLKYALSVDTSAGGPLQIPPRALGDWGDALLPASERHSARAVDALCQPAVRMADMAILEAAIAMAVAKDEAMAERIKGLAGLKTDLYLNQLQSEYNRMAAPRGKLPTQIMVAKHAHVWREALGIESDVTLPYYSSTSGFIVGLPHDHLLTAFAEGSEGTEEDDGDDDDDADDNNNNNDDDEDDTQHGPNQQAPVIDALEGFQNEEELVFEKAAPASRSSPWYGPFKGLAMLVKQFTPAPRPPRVASASRGPTVAPTPGFMTPAGQVGEPFDMFLLSSSVGEAQLCSQHLWRKAFEEVAEKANVTIGPVEENFMKLLAENTTATIREHVKRASG</sequence>
<keyword evidence="3" id="KW-1185">Reference proteome</keyword>
<evidence type="ECO:0000313" key="2">
    <source>
        <dbReference type="EMBL" id="TEB25641.1"/>
    </source>
</evidence>
<feature type="region of interest" description="Disordered" evidence="1">
    <location>
        <begin position="1"/>
        <end position="29"/>
    </location>
</feature>
<organism evidence="2 3">
    <name type="scientific">Coprinellus micaceus</name>
    <name type="common">Glistening ink-cap mushroom</name>
    <name type="synonym">Coprinus micaceus</name>
    <dbReference type="NCBI Taxonomy" id="71717"/>
    <lineage>
        <taxon>Eukaryota</taxon>
        <taxon>Fungi</taxon>
        <taxon>Dikarya</taxon>
        <taxon>Basidiomycota</taxon>
        <taxon>Agaricomycotina</taxon>
        <taxon>Agaricomycetes</taxon>
        <taxon>Agaricomycetidae</taxon>
        <taxon>Agaricales</taxon>
        <taxon>Agaricineae</taxon>
        <taxon>Psathyrellaceae</taxon>
        <taxon>Coprinellus</taxon>
    </lineage>
</organism>
<evidence type="ECO:0000256" key="1">
    <source>
        <dbReference type="SAM" id="MobiDB-lite"/>
    </source>
</evidence>
<gene>
    <name evidence="2" type="ORF">FA13DRAFT_1713878</name>
</gene>
<evidence type="ECO:0000313" key="3">
    <source>
        <dbReference type="Proteomes" id="UP000298030"/>
    </source>
</evidence>
<protein>
    <submittedName>
        <fullName evidence="2">Uncharacterized protein</fullName>
    </submittedName>
</protein>
<feature type="compositionally biased region" description="Acidic residues" evidence="1">
    <location>
        <begin position="199"/>
        <end position="225"/>
    </location>
</feature>
<proteinExistence type="predicted"/>
<feature type="compositionally biased region" description="Polar residues" evidence="1">
    <location>
        <begin position="1"/>
        <end position="19"/>
    </location>
</feature>
<name>A0A4Y7SV98_COPMI</name>